<accession>A0A7C4Q4D8</accession>
<reference evidence="1" key="1">
    <citation type="journal article" date="2020" name="mSystems">
        <title>Genome- and Community-Level Interaction Insights into Carbon Utilization and Element Cycling Functions of Hydrothermarchaeota in Hydrothermal Sediment.</title>
        <authorList>
            <person name="Zhou Z."/>
            <person name="Liu Y."/>
            <person name="Xu W."/>
            <person name="Pan J."/>
            <person name="Luo Z.H."/>
            <person name="Li M."/>
        </authorList>
    </citation>
    <scope>NUCLEOTIDE SEQUENCE [LARGE SCALE GENOMIC DNA]</scope>
    <source>
        <strain evidence="1">SpSt-556</strain>
    </source>
</reference>
<organism evidence="1">
    <name type="scientific">Bellilinea caldifistulae</name>
    <dbReference type="NCBI Taxonomy" id="360411"/>
    <lineage>
        <taxon>Bacteria</taxon>
        <taxon>Bacillati</taxon>
        <taxon>Chloroflexota</taxon>
        <taxon>Anaerolineae</taxon>
        <taxon>Anaerolineales</taxon>
        <taxon>Anaerolineaceae</taxon>
        <taxon>Bellilinea</taxon>
    </lineage>
</organism>
<protein>
    <submittedName>
        <fullName evidence="1">Uncharacterized protein</fullName>
    </submittedName>
</protein>
<evidence type="ECO:0000313" key="1">
    <source>
        <dbReference type="EMBL" id="HGS87112.1"/>
    </source>
</evidence>
<name>A0A7C4Q4D8_9CHLR</name>
<proteinExistence type="predicted"/>
<sequence>MNIQAPLPVSQTPSTAQPEGGLRLFQRVTAEILQINGTQAVISIDGHPIVARLVSQQEAAQLAGKKVAQFIVTAMDQEAITLKIFNPPLSSAAGSGVGLPVQEMALRILQEYGLPVRPELLLLARAALAQHLEVNPENLQKMLAALGGGSWGQAEAEMAAAMLAAGLPLNEETLALALRARSIYPQALMQLFASLQAAQSNPSLTAEQARLLQTLQNLFQHLLLPAGTDVQTLAVRIREAVRFSGRSLENILLAEGGVAEGQSSPAGWMEAVRLLSQLRQNGLGEIADQVQRFLDQARMNGLLNLPPQVPPGQGVWAEARMLMTNPAGGGDQPFLPVRLRLARREKGNSAHIDPLHTTLNIQVEVRPNQVFQVALSVVGRQMRLIVTAPDAEWLSETRSEMPSLEEALRQMGYHLQDSRVEVGRVDFMPAALCPVPARPSLALIDLEI</sequence>
<dbReference type="EMBL" id="DSXR01000054">
    <property type="protein sequence ID" value="HGS87112.1"/>
    <property type="molecule type" value="Genomic_DNA"/>
</dbReference>
<dbReference type="AlphaFoldDB" id="A0A7C4Q4D8"/>
<gene>
    <name evidence="1" type="ORF">ENT17_05775</name>
</gene>
<comment type="caution">
    <text evidence="1">The sequence shown here is derived from an EMBL/GenBank/DDBJ whole genome shotgun (WGS) entry which is preliminary data.</text>
</comment>